<name>A0A5B0VT81_9GAMM</name>
<dbReference type="InterPro" id="IPR007801">
    <property type="entry name" value="MbnB/TglH/ChrH"/>
</dbReference>
<sequence length="296" mass="34382">MILNDIMIRKMSDKLPSGVGINFRHEIMNDLLLNLNSFDFIEIITDLFFVTNTIPDAMANLLKIKPCVFHSLKTSLGSAEALDESYIENTINCINKWKPYWFSDHLSYIKISDIDANQLLPIRRNKKNLDLIVEKIKYIKRKTNLPFLIENITYYFNMGDDEFTESEFINNILNETSCGLLLDLNNLYLNSKNHNFDPYQFLSEIDLSYVYEIHIAGGFLRDGLYIDSHAHSISQPVWELLEFTCSEITPNGIVLERDANFDMKDILFTLEKAKNILSSSPYYLDLNNNASWECRI</sequence>
<dbReference type="PANTHER" id="PTHR42194">
    <property type="entry name" value="UPF0276 PROTEIN HI_1600"/>
    <property type="match status" value="1"/>
</dbReference>
<organism evidence="1 2">
    <name type="scientific">Photorhabdus heterorhabditis</name>
    <dbReference type="NCBI Taxonomy" id="880156"/>
    <lineage>
        <taxon>Bacteria</taxon>
        <taxon>Pseudomonadati</taxon>
        <taxon>Pseudomonadota</taxon>
        <taxon>Gammaproteobacteria</taxon>
        <taxon>Enterobacterales</taxon>
        <taxon>Morganellaceae</taxon>
        <taxon>Photorhabdus</taxon>
    </lineage>
</organism>
<dbReference type="Pfam" id="PF05114">
    <property type="entry name" value="MbnB_TglH_ChrH"/>
    <property type="match status" value="1"/>
</dbReference>
<dbReference type="EMBL" id="VTUW01000056">
    <property type="protein sequence ID" value="KAA1177325.1"/>
    <property type="molecule type" value="Genomic_DNA"/>
</dbReference>
<reference evidence="1 2" key="1">
    <citation type="submission" date="2019-09" db="EMBL/GenBank/DDBJ databases">
        <title>Whole genome sequence of Photorhabdus heterorhabditis strain ETL (Enterobacteriales: Enterobacteriaceae) a bacterial symbiont of Heterorhabditis zealandica strain ETL (Rhabditida: Heterorhabditidae).</title>
        <authorList>
            <person name="Lulamba T.E."/>
            <person name="Serepa-Dlamini M.H."/>
        </authorList>
    </citation>
    <scope>NUCLEOTIDE SEQUENCE [LARGE SCALE GENOMIC DNA]</scope>
    <source>
        <strain evidence="1 2">ETL</strain>
    </source>
</reference>
<proteinExistence type="predicted"/>
<dbReference type="Gene3D" id="3.20.20.150">
    <property type="entry name" value="Divalent-metal-dependent TIM barrel enzymes"/>
    <property type="match status" value="1"/>
</dbReference>
<dbReference type="NCBIfam" id="NF003818">
    <property type="entry name" value="PRK05409.1"/>
    <property type="match status" value="1"/>
</dbReference>
<dbReference type="InterPro" id="IPR036237">
    <property type="entry name" value="Xyl_isomerase-like_sf"/>
</dbReference>
<dbReference type="PANTHER" id="PTHR42194:SF1">
    <property type="entry name" value="UPF0276 PROTEIN HI_1600"/>
    <property type="match status" value="1"/>
</dbReference>
<comment type="caution">
    <text evidence="1">The sequence shown here is derived from an EMBL/GenBank/DDBJ whole genome shotgun (WGS) entry which is preliminary data.</text>
</comment>
<dbReference type="Proteomes" id="UP000322184">
    <property type="component" value="Unassembled WGS sequence"/>
</dbReference>
<evidence type="ECO:0000313" key="2">
    <source>
        <dbReference type="Proteomes" id="UP000322184"/>
    </source>
</evidence>
<accession>A0A5B0VT81</accession>
<evidence type="ECO:0000313" key="1">
    <source>
        <dbReference type="EMBL" id="KAA1177325.1"/>
    </source>
</evidence>
<protein>
    <submittedName>
        <fullName evidence="1">DUF692 domain-containing protein</fullName>
    </submittedName>
</protein>
<dbReference type="RefSeq" id="WP_149617442.1">
    <property type="nucleotide sequence ID" value="NZ_CAWPFF010000099.1"/>
</dbReference>
<gene>
    <name evidence="1" type="ORF">F0L16_19455</name>
</gene>
<dbReference type="AlphaFoldDB" id="A0A5B0VT81"/>
<dbReference type="SUPFAM" id="SSF51658">
    <property type="entry name" value="Xylose isomerase-like"/>
    <property type="match status" value="1"/>
</dbReference>